<reference evidence="2 3" key="1">
    <citation type="journal article" date="2019" name="Nat. Microbiol.">
        <title>Mediterranean grassland soil C-N compound turnover is dependent on rainfall and depth, and is mediated by genomically divergent microorganisms.</title>
        <authorList>
            <person name="Diamond S."/>
            <person name="Andeer P.F."/>
            <person name="Li Z."/>
            <person name="Crits-Christoph A."/>
            <person name="Burstein D."/>
            <person name="Anantharaman K."/>
            <person name="Lane K.R."/>
            <person name="Thomas B.C."/>
            <person name="Pan C."/>
            <person name="Northen T.R."/>
            <person name="Banfield J.F."/>
        </authorList>
    </citation>
    <scope>NUCLEOTIDE SEQUENCE [LARGE SCALE GENOMIC DNA]</scope>
    <source>
        <strain evidence="2">NP_2</strain>
    </source>
</reference>
<feature type="non-terminal residue" evidence="2">
    <location>
        <position position="1"/>
    </location>
</feature>
<dbReference type="AlphaFoldDB" id="A0A537L1M1"/>
<sequence>FMLSPVTVRYKPITAKTEQELYIDGRDAIKVKGKRVGVVDDIVSTGETLQAMGELIRRAGGTVVAKAALLLEGDDRPDVYHLGILPIFKTMDAAGR</sequence>
<name>A0A537L1M1_9BACT</name>
<accession>A0A537L1M1</accession>
<dbReference type="InterPro" id="IPR000836">
    <property type="entry name" value="PRTase_dom"/>
</dbReference>
<dbReference type="PANTHER" id="PTHR43218">
    <property type="entry name" value="PHOSPHORIBOSYLTRANSFERASE-RELATED"/>
    <property type="match status" value="1"/>
</dbReference>
<evidence type="ECO:0000313" key="3">
    <source>
        <dbReference type="Proteomes" id="UP000318661"/>
    </source>
</evidence>
<dbReference type="InterPro" id="IPR029057">
    <property type="entry name" value="PRTase-like"/>
</dbReference>
<dbReference type="Pfam" id="PF00156">
    <property type="entry name" value="Pribosyltran"/>
    <property type="match status" value="1"/>
</dbReference>
<proteinExistence type="predicted"/>
<dbReference type="EMBL" id="VBAJ01000313">
    <property type="protein sequence ID" value="TMJ01873.1"/>
    <property type="molecule type" value="Genomic_DNA"/>
</dbReference>
<dbReference type="Gene3D" id="3.40.50.2020">
    <property type="match status" value="1"/>
</dbReference>
<feature type="domain" description="Phosphoribosyltransferase" evidence="1">
    <location>
        <begin position="18"/>
        <end position="79"/>
    </location>
</feature>
<organism evidence="2 3">
    <name type="scientific">Candidatus Segetimicrobium genomatis</name>
    <dbReference type="NCBI Taxonomy" id="2569760"/>
    <lineage>
        <taxon>Bacteria</taxon>
        <taxon>Bacillati</taxon>
        <taxon>Candidatus Sysuimicrobiota</taxon>
        <taxon>Candidatus Sysuimicrobiia</taxon>
        <taxon>Candidatus Sysuimicrobiales</taxon>
        <taxon>Candidatus Segetimicrobiaceae</taxon>
        <taxon>Candidatus Segetimicrobium</taxon>
    </lineage>
</organism>
<comment type="caution">
    <text evidence="2">The sequence shown here is derived from an EMBL/GenBank/DDBJ whole genome shotgun (WGS) entry which is preliminary data.</text>
</comment>
<dbReference type="CDD" id="cd06223">
    <property type="entry name" value="PRTases_typeI"/>
    <property type="match status" value="1"/>
</dbReference>
<keyword evidence="2" id="KW-0808">Transferase</keyword>
<evidence type="ECO:0000259" key="1">
    <source>
        <dbReference type="Pfam" id="PF00156"/>
    </source>
</evidence>
<protein>
    <submittedName>
        <fullName evidence="2">Adenine phosphoribosyltransferase</fullName>
        <ecNumber evidence="2">2.4.2.7</ecNumber>
    </submittedName>
</protein>
<keyword evidence="2" id="KW-0328">Glycosyltransferase</keyword>
<dbReference type="SUPFAM" id="SSF53271">
    <property type="entry name" value="PRTase-like"/>
    <property type="match status" value="1"/>
</dbReference>
<dbReference type="Proteomes" id="UP000318661">
    <property type="component" value="Unassembled WGS sequence"/>
</dbReference>
<dbReference type="EC" id="2.4.2.7" evidence="2"/>
<dbReference type="GO" id="GO:0003999">
    <property type="term" value="F:adenine phosphoribosyltransferase activity"/>
    <property type="evidence" value="ECO:0007669"/>
    <property type="project" value="UniProtKB-EC"/>
</dbReference>
<gene>
    <name evidence="2" type="ORF">E6G99_12480</name>
</gene>
<dbReference type="PANTHER" id="PTHR43218:SF1">
    <property type="entry name" value="PHOSPHORIBOSYLTRANSFERASE"/>
    <property type="match status" value="1"/>
</dbReference>
<evidence type="ECO:0000313" key="2">
    <source>
        <dbReference type="EMBL" id="TMJ01873.1"/>
    </source>
</evidence>